<feature type="compositionally biased region" description="Pro residues" evidence="3">
    <location>
        <begin position="175"/>
        <end position="185"/>
    </location>
</feature>
<evidence type="ECO:0000313" key="5">
    <source>
        <dbReference type="EMBL" id="MFC0595359.1"/>
    </source>
</evidence>
<keyword evidence="4" id="KW-1133">Transmembrane helix</keyword>
<dbReference type="Pfam" id="PF07963">
    <property type="entry name" value="N_methyl"/>
    <property type="match status" value="1"/>
</dbReference>
<dbReference type="InterPro" id="IPR012902">
    <property type="entry name" value="N_methyl_site"/>
</dbReference>
<comment type="caution">
    <text evidence="5">The sequence shown here is derived from an EMBL/GenBank/DDBJ whole genome shotgun (WGS) entry which is preliminary data.</text>
</comment>
<comment type="subcellular location">
    <subcellularLocation>
        <location evidence="1">Cell outer membrane</location>
    </subcellularLocation>
</comment>
<evidence type="ECO:0000256" key="4">
    <source>
        <dbReference type="SAM" id="Phobius"/>
    </source>
</evidence>
<dbReference type="PROSITE" id="PS00409">
    <property type="entry name" value="PROKAR_NTER_METHYL"/>
    <property type="match status" value="1"/>
</dbReference>
<dbReference type="EMBL" id="JBHLTW010000012">
    <property type="protein sequence ID" value="MFC0595359.1"/>
    <property type="molecule type" value="Genomic_DNA"/>
</dbReference>
<proteinExistence type="predicted"/>
<feature type="region of interest" description="Disordered" evidence="3">
    <location>
        <begin position="166"/>
        <end position="185"/>
    </location>
</feature>
<evidence type="ECO:0000313" key="6">
    <source>
        <dbReference type="Proteomes" id="UP001589830"/>
    </source>
</evidence>
<keyword evidence="6" id="KW-1185">Reference proteome</keyword>
<keyword evidence="4" id="KW-0812">Transmembrane</keyword>
<sequence length="185" mass="19795">MNEKGLTLVETLIALAVVGIAFGALLMSQVSNLRASAQSRFATEAKAAAVQVLEQKSADVLKSETTTNPLYADDPTTGRSFYFVDYFYSCPTRVNPPSALRGGSSSNLRNVPCQGSETLGNVEVVWRIYGENGILGEGVVTLVVTAQHQRGPRVTMGRRVTCYDVYPSPTQDKPAPCPPPGGGRE</sequence>
<dbReference type="RefSeq" id="WP_188845126.1">
    <property type="nucleotide sequence ID" value="NZ_BMPJ01000001.1"/>
</dbReference>
<accession>A0ABV6Q0R7</accession>
<keyword evidence="2" id="KW-0998">Cell outer membrane</keyword>
<evidence type="ECO:0000256" key="2">
    <source>
        <dbReference type="ARBA" id="ARBA00023237"/>
    </source>
</evidence>
<dbReference type="Proteomes" id="UP001589830">
    <property type="component" value="Unassembled WGS sequence"/>
</dbReference>
<feature type="transmembrane region" description="Helical" evidence="4">
    <location>
        <begin position="12"/>
        <end position="30"/>
    </location>
</feature>
<evidence type="ECO:0000256" key="1">
    <source>
        <dbReference type="ARBA" id="ARBA00004442"/>
    </source>
</evidence>
<evidence type="ECO:0000256" key="3">
    <source>
        <dbReference type="SAM" id="MobiDB-lite"/>
    </source>
</evidence>
<dbReference type="NCBIfam" id="TIGR02532">
    <property type="entry name" value="IV_pilin_GFxxxE"/>
    <property type="match status" value="1"/>
</dbReference>
<name>A0ABV6Q0R7_9DEIN</name>
<gene>
    <name evidence="5" type="ORF">ACFFFP_04130</name>
</gene>
<organism evidence="5 6">
    <name type="scientific">Thermus composti</name>
    <dbReference type="NCBI Taxonomy" id="532059"/>
    <lineage>
        <taxon>Bacteria</taxon>
        <taxon>Thermotogati</taxon>
        <taxon>Deinococcota</taxon>
        <taxon>Deinococci</taxon>
        <taxon>Thermales</taxon>
        <taxon>Thermaceae</taxon>
        <taxon>Thermus</taxon>
    </lineage>
</organism>
<protein>
    <submittedName>
        <fullName evidence="5">Prepilin-type N-terminal cleavage/methylation domain-containing protein</fullName>
    </submittedName>
</protein>
<reference evidence="5 6" key="1">
    <citation type="submission" date="2024-09" db="EMBL/GenBank/DDBJ databases">
        <authorList>
            <person name="Sun Q."/>
            <person name="Mori K."/>
        </authorList>
    </citation>
    <scope>NUCLEOTIDE SEQUENCE [LARGE SCALE GENOMIC DNA]</scope>
    <source>
        <strain evidence="5 6">NCAIM B.02340</strain>
    </source>
</reference>
<keyword evidence="4" id="KW-0472">Membrane</keyword>